<evidence type="ECO:0000259" key="3">
    <source>
        <dbReference type="Pfam" id="PF00464"/>
    </source>
</evidence>
<dbReference type="Proteomes" id="UP000320679">
    <property type="component" value="Unassembled WGS sequence"/>
</dbReference>
<dbReference type="Pfam" id="PF00464">
    <property type="entry name" value="SHMT"/>
    <property type="match status" value="2"/>
</dbReference>
<dbReference type="InterPro" id="IPR015421">
    <property type="entry name" value="PyrdxlP-dep_Trfase_major"/>
</dbReference>
<dbReference type="InterPro" id="IPR049943">
    <property type="entry name" value="Ser_HO-MeTrfase-like"/>
</dbReference>
<feature type="domain" description="Serine hydroxymethyltransferase-like" evidence="3">
    <location>
        <begin position="28"/>
        <end position="84"/>
    </location>
</feature>
<evidence type="ECO:0000256" key="2">
    <source>
        <dbReference type="ARBA" id="ARBA00022898"/>
    </source>
</evidence>
<proteinExistence type="predicted"/>
<dbReference type="SUPFAM" id="SSF53383">
    <property type="entry name" value="PLP-dependent transferases"/>
    <property type="match status" value="2"/>
</dbReference>
<feature type="non-terminal residue" evidence="4">
    <location>
        <position position="218"/>
    </location>
</feature>
<evidence type="ECO:0000313" key="5">
    <source>
        <dbReference type="Proteomes" id="UP000320679"/>
    </source>
</evidence>
<dbReference type="AlphaFoldDB" id="A0A523UZ84"/>
<dbReference type="GO" id="GO:0030170">
    <property type="term" value="F:pyridoxal phosphate binding"/>
    <property type="evidence" value="ECO:0007669"/>
    <property type="project" value="TreeGrafter"/>
</dbReference>
<keyword evidence="2" id="KW-0663">Pyridoxal phosphate</keyword>
<protein>
    <recommendedName>
        <fullName evidence="3">Serine hydroxymethyltransferase-like domain-containing protein</fullName>
    </recommendedName>
</protein>
<name>A0A523UZ84_UNCAE</name>
<dbReference type="EMBL" id="SOJK01000072">
    <property type="protein sequence ID" value="TET47844.1"/>
    <property type="molecule type" value="Genomic_DNA"/>
</dbReference>
<sequence>MKRRKTLPKEISAKDAELEYSDLLGKNLSQVDPDIDLIIGFEEGRQKDKLILIPSESISPRAVRDALGSVFTNLYAEGYPPLRMTKDEEEMLLDFKHQLTYYRRYSDRRFYKGTEYVNFVEALAQRRAAECFATDKDPQNPVKISPDEIFVNVQPLSGAAANNAVYEAFVEPGETVMGMALPHGGHLTHGSQFNRSGKRYHIVSYEVSRETERLDYEA</sequence>
<comment type="cofactor">
    <cofactor evidence="1">
        <name>pyridoxal 5'-phosphate</name>
        <dbReference type="ChEBI" id="CHEBI:597326"/>
    </cofactor>
</comment>
<dbReference type="InterPro" id="IPR015424">
    <property type="entry name" value="PyrdxlP-dep_Trfase"/>
</dbReference>
<dbReference type="GO" id="GO:0005737">
    <property type="term" value="C:cytoplasm"/>
    <property type="evidence" value="ECO:0007669"/>
    <property type="project" value="TreeGrafter"/>
</dbReference>
<gene>
    <name evidence="4" type="ORF">E3J59_01620</name>
</gene>
<dbReference type="PANTHER" id="PTHR11680:SF35">
    <property type="entry name" value="SERINE HYDROXYMETHYLTRANSFERASE 1"/>
    <property type="match status" value="1"/>
</dbReference>
<reference evidence="4 5" key="1">
    <citation type="submission" date="2019-03" db="EMBL/GenBank/DDBJ databases">
        <title>Metabolic potential of uncultured bacteria and archaea associated with petroleum seepage in deep-sea sediments.</title>
        <authorList>
            <person name="Dong X."/>
            <person name="Hubert C."/>
        </authorList>
    </citation>
    <scope>NUCLEOTIDE SEQUENCE [LARGE SCALE GENOMIC DNA]</scope>
    <source>
        <strain evidence="4">E29_bin78</strain>
    </source>
</reference>
<organism evidence="4 5">
    <name type="scientific">Aerophobetes bacterium</name>
    <dbReference type="NCBI Taxonomy" id="2030807"/>
    <lineage>
        <taxon>Bacteria</taxon>
        <taxon>Candidatus Aerophobota</taxon>
    </lineage>
</organism>
<evidence type="ECO:0000313" key="4">
    <source>
        <dbReference type="EMBL" id="TET47844.1"/>
    </source>
</evidence>
<comment type="caution">
    <text evidence="4">The sequence shown here is derived from an EMBL/GenBank/DDBJ whole genome shotgun (WGS) entry which is preliminary data.</text>
</comment>
<dbReference type="GO" id="GO:0046653">
    <property type="term" value="P:tetrahydrofolate metabolic process"/>
    <property type="evidence" value="ECO:0007669"/>
    <property type="project" value="TreeGrafter"/>
</dbReference>
<dbReference type="PANTHER" id="PTHR11680">
    <property type="entry name" value="SERINE HYDROXYMETHYLTRANSFERASE"/>
    <property type="match status" value="1"/>
</dbReference>
<dbReference type="GO" id="GO:0019264">
    <property type="term" value="P:glycine biosynthetic process from serine"/>
    <property type="evidence" value="ECO:0007669"/>
    <property type="project" value="TreeGrafter"/>
</dbReference>
<feature type="domain" description="Serine hydroxymethyltransferase-like" evidence="3">
    <location>
        <begin position="101"/>
        <end position="217"/>
    </location>
</feature>
<accession>A0A523UZ84</accession>
<evidence type="ECO:0000256" key="1">
    <source>
        <dbReference type="ARBA" id="ARBA00001933"/>
    </source>
</evidence>
<dbReference type="Gene3D" id="3.40.640.10">
    <property type="entry name" value="Type I PLP-dependent aspartate aminotransferase-like (Major domain)"/>
    <property type="match status" value="1"/>
</dbReference>
<dbReference type="InterPro" id="IPR039429">
    <property type="entry name" value="SHMT-like_dom"/>
</dbReference>
<dbReference type="GO" id="GO:0004372">
    <property type="term" value="F:glycine hydroxymethyltransferase activity"/>
    <property type="evidence" value="ECO:0007669"/>
    <property type="project" value="TreeGrafter"/>
</dbReference>